<dbReference type="InterPro" id="IPR022907">
    <property type="entry name" value="VapC_family"/>
</dbReference>
<dbReference type="SUPFAM" id="SSF88723">
    <property type="entry name" value="PIN domain-like"/>
    <property type="match status" value="1"/>
</dbReference>
<keyword evidence="5 8" id="KW-0378">Hydrolase</keyword>
<dbReference type="Gene3D" id="3.40.50.1010">
    <property type="entry name" value="5'-nuclease"/>
    <property type="match status" value="1"/>
</dbReference>
<proteinExistence type="inferred from homology"/>
<evidence type="ECO:0000259" key="9">
    <source>
        <dbReference type="Pfam" id="PF01850"/>
    </source>
</evidence>
<dbReference type="InterPro" id="IPR050556">
    <property type="entry name" value="Type_II_TA_system_RNase"/>
</dbReference>
<evidence type="ECO:0000313" key="11">
    <source>
        <dbReference type="Proteomes" id="UP001359308"/>
    </source>
</evidence>
<organism evidence="10 11">
    <name type="scientific">Methylococcus capsulatus</name>
    <dbReference type="NCBI Taxonomy" id="414"/>
    <lineage>
        <taxon>Bacteria</taxon>
        <taxon>Pseudomonadati</taxon>
        <taxon>Pseudomonadota</taxon>
        <taxon>Gammaproteobacteria</taxon>
        <taxon>Methylococcales</taxon>
        <taxon>Methylococcaceae</taxon>
        <taxon>Methylococcus</taxon>
    </lineage>
</organism>
<evidence type="ECO:0000256" key="6">
    <source>
        <dbReference type="ARBA" id="ARBA00022842"/>
    </source>
</evidence>
<dbReference type="InterPro" id="IPR029060">
    <property type="entry name" value="PIN-like_dom_sf"/>
</dbReference>
<dbReference type="HAMAP" id="MF_00265">
    <property type="entry name" value="VapC_Nob1"/>
    <property type="match status" value="1"/>
</dbReference>
<comment type="similarity">
    <text evidence="7 8">Belongs to the PINc/VapC protein family.</text>
</comment>
<evidence type="ECO:0000256" key="3">
    <source>
        <dbReference type="ARBA" id="ARBA00022722"/>
    </source>
</evidence>
<gene>
    <name evidence="8" type="primary">vapC</name>
    <name evidence="10" type="ORF">N4J17_06190</name>
</gene>
<evidence type="ECO:0000256" key="1">
    <source>
        <dbReference type="ARBA" id="ARBA00001946"/>
    </source>
</evidence>
<dbReference type="CDD" id="cd09881">
    <property type="entry name" value="PIN_VapC4-5_FitB-like"/>
    <property type="match status" value="1"/>
</dbReference>
<evidence type="ECO:0000256" key="2">
    <source>
        <dbReference type="ARBA" id="ARBA00022649"/>
    </source>
</evidence>
<keyword evidence="4 8" id="KW-0479">Metal-binding</keyword>
<dbReference type="EC" id="3.1.-.-" evidence="8"/>
<sequence>MTQCYLLDTNVCIALERGRHAILRQRVAARPLGQMCICEVVWAELLLAAELSGDYGRARSRIEEFRHLASYPFDRRAAECHAGIRALLQKEGRTIGANDLLIAAIVLANDLILVTHNTREFSRVPGLRLEDWLI</sequence>
<dbReference type="Proteomes" id="UP001359308">
    <property type="component" value="Chromosome"/>
</dbReference>
<keyword evidence="3 8" id="KW-0540">Nuclease</keyword>
<dbReference type="Pfam" id="PF01850">
    <property type="entry name" value="PIN"/>
    <property type="match status" value="1"/>
</dbReference>
<evidence type="ECO:0000256" key="5">
    <source>
        <dbReference type="ARBA" id="ARBA00022801"/>
    </source>
</evidence>
<evidence type="ECO:0000256" key="4">
    <source>
        <dbReference type="ARBA" id="ARBA00022723"/>
    </source>
</evidence>
<protein>
    <recommendedName>
        <fullName evidence="8">Ribonuclease VapC</fullName>
        <shortName evidence="8">RNase VapC</shortName>
        <ecNumber evidence="8">3.1.-.-</ecNumber>
    </recommendedName>
    <alternativeName>
        <fullName evidence="8">Toxin VapC</fullName>
    </alternativeName>
</protein>
<dbReference type="EMBL" id="CP104311">
    <property type="protein sequence ID" value="WWF03205.1"/>
    <property type="molecule type" value="Genomic_DNA"/>
</dbReference>
<dbReference type="PANTHER" id="PTHR33653:SF1">
    <property type="entry name" value="RIBONUCLEASE VAPC2"/>
    <property type="match status" value="1"/>
</dbReference>
<accession>A0ABZ2FA01</accession>
<dbReference type="InterPro" id="IPR002716">
    <property type="entry name" value="PIN_dom"/>
</dbReference>
<feature type="domain" description="PIN" evidence="9">
    <location>
        <begin position="5"/>
        <end position="126"/>
    </location>
</feature>
<reference evidence="10 11" key="1">
    <citation type="submission" date="2022-09" db="EMBL/GenBank/DDBJ databases">
        <authorList>
            <person name="Giprobiosintez L."/>
        </authorList>
    </citation>
    <scope>NUCLEOTIDE SEQUENCE [LARGE SCALE GENOMIC DNA]</scope>
    <source>
        <strain evidence="11">VKPM-B-12549 (GBS-15)</strain>
    </source>
</reference>
<feature type="binding site" evidence="8">
    <location>
        <position position="8"/>
    </location>
    <ligand>
        <name>Mg(2+)</name>
        <dbReference type="ChEBI" id="CHEBI:18420"/>
    </ligand>
</feature>
<evidence type="ECO:0000256" key="8">
    <source>
        <dbReference type="HAMAP-Rule" id="MF_00265"/>
    </source>
</evidence>
<comment type="function">
    <text evidence="8">Toxic component of a toxin-antitoxin (TA) system. An RNase.</text>
</comment>
<name>A0ABZ2FA01_METCP</name>
<comment type="cofactor">
    <cofactor evidence="1 8">
        <name>Mg(2+)</name>
        <dbReference type="ChEBI" id="CHEBI:18420"/>
    </cofactor>
</comment>
<evidence type="ECO:0000313" key="10">
    <source>
        <dbReference type="EMBL" id="WWF03205.1"/>
    </source>
</evidence>
<dbReference type="RefSeq" id="WP_198323237.1">
    <property type="nucleotide sequence ID" value="NZ_CP104311.1"/>
</dbReference>
<evidence type="ECO:0000256" key="7">
    <source>
        <dbReference type="ARBA" id="ARBA00038093"/>
    </source>
</evidence>
<dbReference type="PANTHER" id="PTHR33653">
    <property type="entry name" value="RIBONUCLEASE VAPC2"/>
    <property type="match status" value="1"/>
</dbReference>
<keyword evidence="11" id="KW-1185">Reference proteome</keyword>
<keyword evidence="2 8" id="KW-1277">Toxin-antitoxin system</keyword>
<feature type="binding site" evidence="8">
    <location>
        <position position="99"/>
    </location>
    <ligand>
        <name>Mg(2+)</name>
        <dbReference type="ChEBI" id="CHEBI:18420"/>
    </ligand>
</feature>
<keyword evidence="8" id="KW-0800">Toxin</keyword>
<keyword evidence="6 8" id="KW-0460">Magnesium</keyword>